<dbReference type="Pfam" id="PF00072">
    <property type="entry name" value="Response_reg"/>
    <property type="match status" value="1"/>
</dbReference>
<gene>
    <name evidence="6" type="ORF">H9811_07440</name>
</gene>
<dbReference type="PROSITE" id="PS50930">
    <property type="entry name" value="HTH_LYTTR"/>
    <property type="match status" value="1"/>
</dbReference>
<feature type="domain" description="Response regulatory" evidence="4">
    <location>
        <begin position="3"/>
        <end position="120"/>
    </location>
</feature>
<evidence type="ECO:0000259" key="5">
    <source>
        <dbReference type="PROSITE" id="PS50930"/>
    </source>
</evidence>
<dbReference type="Proteomes" id="UP000824048">
    <property type="component" value="Unassembled WGS sequence"/>
</dbReference>
<evidence type="ECO:0000313" key="7">
    <source>
        <dbReference type="Proteomes" id="UP000824048"/>
    </source>
</evidence>
<name>A0A9D2JA95_9FIRM</name>
<keyword evidence="3" id="KW-0597">Phosphoprotein</keyword>
<evidence type="ECO:0000313" key="6">
    <source>
        <dbReference type="EMBL" id="HIZ42381.1"/>
    </source>
</evidence>
<reference evidence="6" key="2">
    <citation type="submission" date="2021-04" db="EMBL/GenBank/DDBJ databases">
        <authorList>
            <person name="Gilroy R."/>
        </authorList>
    </citation>
    <scope>NUCLEOTIDE SEQUENCE</scope>
    <source>
        <strain evidence="6">ChiSxjej1B13-11774</strain>
    </source>
</reference>
<reference evidence="6" key="1">
    <citation type="journal article" date="2021" name="PeerJ">
        <title>Extensive microbial diversity within the chicken gut microbiome revealed by metagenomics and culture.</title>
        <authorList>
            <person name="Gilroy R."/>
            <person name="Ravi A."/>
            <person name="Getino M."/>
            <person name="Pursley I."/>
            <person name="Horton D.L."/>
            <person name="Alikhan N.F."/>
            <person name="Baker D."/>
            <person name="Gharbi K."/>
            <person name="Hall N."/>
            <person name="Watson M."/>
            <person name="Adriaenssens E.M."/>
            <person name="Foster-Nyarko E."/>
            <person name="Jarju S."/>
            <person name="Secka A."/>
            <person name="Antonio M."/>
            <person name="Oren A."/>
            <person name="Chaudhuri R.R."/>
            <person name="La Ragione R."/>
            <person name="Hildebrand F."/>
            <person name="Pallen M.J."/>
        </authorList>
    </citation>
    <scope>NUCLEOTIDE SEQUENCE</scope>
    <source>
        <strain evidence="6">ChiSxjej1B13-11774</strain>
    </source>
</reference>
<dbReference type="InterPro" id="IPR011006">
    <property type="entry name" value="CheY-like_superfamily"/>
</dbReference>
<dbReference type="Pfam" id="PF04397">
    <property type="entry name" value="LytTR"/>
    <property type="match status" value="1"/>
</dbReference>
<feature type="modified residue" description="4-aspartylphosphate" evidence="3">
    <location>
        <position position="57"/>
    </location>
</feature>
<protein>
    <recommendedName>
        <fullName evidence="1">Stage 0 sporulation protein A homolog</fullName>
    </recommendedName>
</protein>
<dbReference type="InterPro" id="IPR001789">
    <property type="entry name" value="Sig_transdc_resp-reg_receiver"/>
</dbReference>
<proteinExistence type="predicted"/>
<dbReference type="SUPFAM" id="SSF52172">
    <property type="entry name" value="CheY-like"/>
    <property type="match status" value="1"/>
</dbReference>
<comment type="caution">
    <text evidence="6">The sequence shown here is derived from an EMBL/GenBank/DDBJ whole genome shotgun (WGS) entry which is preliminary data.</text>
</comment>
<dbReference type="InterPro" id="IPR007492">
    <property type="entry name" value="LytTR_DNA-bd_dom"/>
</dbReference>
<dbReference type="PROSITE" id="PS50110">
    <property type="entry name" value="RESPONSE_REGULATORY"/>
    <property type="match status" value="1"/>
</dbReference>
<dbReference type="SMART" id="SM00850">
    <property type="entry name" value="LytTR"/>
    <property type="match status" value="1"/>
</dbReference>
<evidence type="ECO:0000259" key="4">
    <source>
        <dbReference type="PROSITE" id="PS50110"/>
    </source>
</evidence>
<sequence length="236" mass="26861">MIHIAIVEDDPEVREQLVGYVRRYERQFGKMFELTVFADGDEIVSDYRAVYDIILLDIQMRRMDGMAAAEAIRKVDKDVILIFITNMAQFAIRGYAVDALDYVLKPVPYFAFSQELQKAVERLHKRQKTFLTVPVDGGLRRIDVGSLYYLESEGHYVHFYAEDGDLVAPGSLKSYEEKLADKPFVRCNSGYLVNLAQVRAVQQNTVQVGPHALQISRPKKKAFLEALTDYIGGSVK</sequence>
<dbReference type="GO" id="GO:0000156">
    <property type="term" value="F:phosphorelay response regulator activity"/>
    <property type="evidence" value="ECO:0007669"/>
    <property type="project" value="InterPro"/>
</dbReference>
<evidence type="ECO:0000256" key="1">
    <source>
        <dbReference type="ARBA" id="ARBA00018672"/>
    </source>
</evidence>
<dbReference type="InterPro" id="IPR046947">
    <property type="entry name" value="LytR-like"/>
</dbReference>
<evidence type="ECO:0000256" key="2">
    <source>
        <dbReference type="ARBA" id="ARBA00024867"/>
    </source>
</evidence>
<dbReference type="SMART" id="SM00448">
    <property type="entry name" value="REC"/>
    <property type="match status" value="1"/>
</dbReference>
<dbReference type="PANTHER" id="PTHR37299:SF1">
    <property type="entry name" value="STAGE 0 SPORULATION PROTEIN A HOMOLOG"/>
    <property type="match status" value="1"/>
</dbReference>
<dbReference type="EMBL" id="DXBP01000049">
    <property type="protein sequence ID" value="HIZ42381.1"/>
    <property type="molecule type" value="Genomic_DNA"/>
</dbReference>
<organism evidence="6 7">
    <name type="scientific">Candidatus Gemmiger excrementigallinarum</name>
    <dbReference type="NCBI Taxonomy" id="2838609"/>
    <lineage>
        <taxon>Bacteria</taxon>
        <taxon>Bacillati</taxon>
        <taxon>Bacillota</taxon>
        <taxon>Clostridia</taxon>
        <taxon>Eubacteriales</taxon>
        <taxon>Gemmiger</taxon>
    </lineage>
</organism>
<accession>A0A9D2JA95</accession>
<keyword evidence="6" id="KW-0238">DNA-binding</keyword>
<dbReference type="GO" id="GO:0003677">
    <property type="term" value="F:DNA binding"/>
    <property type="evidence" value="ECO:0007669"/>
    <property type="project" value="UniProtKB-KW"/>
</dbReference>
<dbReference type="PANTHER" id="PTHR37299">
    <property type="entry name" value="TRANSCRIPTIONAL REGULATOR-RELATED"/>
    <property type="match status" value="1"/>
</dbReference>
<dbReference type="Gene3D" id="2.40.50.1020">
    <property type="entry name" value="LytTr DNA-binding domain"/>
    <property type="match status" value="1"/>
</dbReference>
<dbReference type="AlphaFoldDB" id="A0A9D2JA95"/>
<comment type="function">
    <text evidence="2">May play the central regulatory role in sporulation. It may be an element of the effector pathway responsible for the activation of sporulation genes in response to nutritional stress. Spo0A may act in concert with spo0H (a sigma factor) to control the expression of some genes that are critical to the sporulation process.</text>
</comment>
<dbReference type="Gene3D" id="3.40.50.2300">
    <property type="match status" value="1"/>
</dbReference>
<feature type="domain" description="HTH LytTR-type" evidence="5">
    <location>
        <begin position="131"/>
        <end position="229"/>
    </location>
</feature>
<evidence type="ECO:0000256" key="3">
    <source>
        <dbReference type="PROSITE-ProRule" id="PRU00169"/>
    </source>
</evidence>